<sequence>MADTIIGAGLKLNIINAGNSNNNYRENRIYHISLPKRGFYKYIKFHLEVKNILAKINAEIIIAGD</sequence>
<evidence type="ECO:0000313" key="1">
    <source>
        <dbReference type="EMBL" id="SVC55697.1"/>
    </source>
</evidence>
<feature type="non-terminal residue" evidence="1">
    <location>
        <position position="65"/>
    </location>
</feature>
<gene>
    <name evidence="1" type="ORF">METZ01_LOCUS308551</name>
</gene>
<dbReference type="AlphaFoldDB" id="A0A382N676"/>
<dbReference type="EMBL" id="UINC01097734">
    <property type="protein sequence ID" value="SVC55697.1"/>
    <property type="molecule type" value="Genomic_DNA"/>
</dbReference>
<name>A0A382N676_9ZZZZ</name>
<proteinExistence type="predicted"/>
<reference evidence="1" key="1">
    <citation type="submission" date="2018-05" db="EMBL/GenBank/DDBJ databases">
        <authorList>
            <person name="Lanie J.A."/>
            <person name="Ng W.-L."/>
            <person name="Kazmierczak K.M."/>
            <person name="Andrzejewski T.M."/>
            <person name="Davidsen T.M."/>
            <person name="Wayne K.J."/>
            <person name="Tettelin H."/>
            <person name="Glass J.I."/>
            <person name="Rusch D."/>
            <person name="Podicherti R."/>
            <person name="Tsui H.-C.T."/>
            <person name="Winkler M.E."/>
        </authorList>
    </citation>
    <scope>NUCLEOTIDE SEQUENCE</scope>
</reference>
<protein>
    <submittedName>
        <fullName evidence="1">Uncharacterized protein</fullName>
    </submittedName>
</protein>
<organism evidence="1">
    <name type="scientific">marine metagenome</name>
    <dbReference type="NCBI Taxonomy" id="408172"/>
    <lineage>
        <taxon>unclassified sequences</taxon>
        <taxon>metagenomes</taxon>
        <taxon>ecological metagenomes</taxon>
    </lineage>
</organism>
<accession>A0A382N676</accession>